<proteinExistence type="predicted"/>
<protein>
    <submittedName>
        <fullName evidence="1">Uncharacterized protein</fullName>
    </submittedName>
</protein>
<reference evidence="1" key="1">
    <citation type="submission" date="2021-01" db="EMBL/GenBank/DDBJ databases">
        <title>Adiantum capillus-veneris genome.</title>
        <authorList>
            <person name="Fang Y."/>
            <person name="Liao Q."/>
        </authorList>
    </citation>
    <scope>NUCLEOTIDE SEQUENCE</scope>
    <source>
        <strain evidence="1">H3</strain>
        <tissue evidence="1">Leaf</tissue>
    </source>
</reference>
<sequence>MVPDVPDHVTVFQTPPGPSDTLSISTFRHLRPSQTPPDDAFVVLEEDNVLEDDNNGPDELPCTDPVFGPDHVLDEVEVAKELVCYPRWVIQSLKYSNITNTASSLLH</sequence>
<dbReference type="AlphaFoldDB" id="A0A9D4ZHV2"/>
<evidence type="ECO:0000313" key="2">
    <source>
        <dbReference type="Proteomes" id="UP000886520"/>
    </source>
</evidence>
<comment type="caution">
    <text evidence="1">The sequence shown here is derived from an EMBL/GenBank/DDBJ whole genome shotgun (WGS) entry which is preliminary data.</text>
</comment>
<accession>A0A9D4ZHV2</accession>
<dbReference type="Proteomes" id="UP000886520">
    <property type="component" value="Chromosome 8"/>
</dbReference>
<keyword evidence="2" id="KW-1185">Reference proteome</keyword>
<dbReference type="EMBL" id="JABFUD020000008">
    <property type="protein sequence ID" value="KAI5076029.1"/>
    <property type="molecule type" value="Genomic_DNA"/>
</dbReference>
<name>A0A9D4ZHV2_ADICA</name>
<gene>
    <name evidence="1" type="ORF">GOP47_0008094</name>
</gene>
<organism evidence="1 2">
    <name type="scientific">Adiantum capillus-veneris</name>
    <name type="common">Maidenhair fern</name>
    <dbReference type="NCBI Taxonomy" id="13818"/>
    <lineage>
        <taxon>Eukaryota</taxon>
        <taxon>Viridiplantae</taxon>
        <taxon>Streptophyta</taxon>
        <taxon>Embryophyta</taxon>
        <taxon>Tracheophyta</taxon>
        <taxon>Polypodiopsida</taxon>
        <taxon>Polypodiidae</taxon>
        <taxon>Polypodiales</taxon>
        <taxon>Pteridineae</taxon>
        <taxon>Pteridaceae</taxon>
        <taxon>Vittarioideae</taxon>
        <taxon>Adiantum</taxon>
    </lineage>
</organism>
<evidence type="ECO:0000313" key="1">
    <source>
        <dbReference type="EMBL" id="KAI5076029.1"/>
    </source>
</evidence>